<gene>
    <name evidence="7" type="primary">LOC113502031</name>
</gene>
<reference evidence="7" key="1">
    <citation type="submission" date="2025-08" db="UniProtKB">
        <authorList>
            <consortium name="RefSeq"/>
        </authorList>
    </citation>
    <scope>IDENTIFICATION</scope>
</reference>
<evidence type="ECO:0000256" key="3">
    <source>
        <dbReference type="ARBA" id="ARBA00022670"/>
    </source>
</evidence>
<dbReference type="GO" id="GO:0005829">
    <property type="term" value="C:cytosol"/>
    <property type="evidence" value="ECO:0007669"/>
    <property type="project" value="InterPro"/>
</dbReference>
<keyword evidence="6" id="KW-1185">Reference proteome</keyword>
<evidence type="ECO:0000313" key="7">
    <source>
        <dbReference type="RefSeq" id="XP_026739201.1"/>
    </source>
</evidence>
<dbReference type="Gene3D" id="3.40.630.20">
    <property type="entry name" value="Peptidase C15, pyroglutamyl peptidase I-like"/>
    <property type="match status" value="1"/>
</dbReference>
<dbReference type="PANTHER" id="PTHR23402">
    <property type="entry name" value="PROTEASE FAMILY C15 PYROGLUTAMYL-PEPTIDASE I-RELATED"/>
    <property type="match status" value="1"/>
</dbReference>
<dbReference type="OrthoDB" id="407146at2759"/>
<dbReference type="Proteomes" id="UP000322000">
    <property type="component" value="Chromosome 2"/>
</dbReference>
<dbReference type="PRINTS" id="PR00706">
    <property type="entry name" value="PYROGLUPTASE"/>
</dbReference>
<dbReference type="AlphaFoldDB" id="A0A7E5WGE5"/>
<evidence type="ECO:0000256" key="4">
    <source>
        <dbReference type="ARBA" id="ARBA00022801"/>
    </source>
</evidence>
<dbReference type="PANTHER" id="PTHR23402:SF1">
    <property type="entry name" value="PYROGLUTAMYL-PEPTIDASE I"/>
    <property type="match status" value="1"/>
</dbReference>
<dbReference type="GO" id="GO:0006508">
    <property type="term" value="P:proteolysis"/>
    <property type="evidence" value="ECO:0007669"/>
    <property type="project" value="UniProtKB-KW"/>
</dbReference>
<comment type="similarity">
    <text evidence="1">Belongs to the peptidase C15 family.</text>
</comment>
<dbReference type="InterPro" id="IPR016125">
    <property type="entry name" value="Peptidase_C15-like"/>
</dbReference>
<dbReference type="SUPFAM" id="SSF53182">
    <property type="entry name" value="Pyrrolidone carboxyl peptidase (pyroglutamate aminopeptidase)"/>
    <property type="match status" value="1"/>
</dbReference>
<evidence type="ECO:0000256" key="5">
    <source>
        <dbReference type="ARBA" id="ARBA00022807"/>
    </source>
</evidence>
<dbReference type="PIRSF" id="PIRSF015592">
    <property type="entry name" value="Prld-crbxl_pptds"/>
    <property type="match status" value="1"/>
</dbReference>
<proteinExistence type="inferred from homology"/>
<dbReference type="GeneID" id="113502031"/>
<sequence length="217" mass="25231">MEDGVTFDMITRKVLMTGFAPFGMIDRNPSWDGVDAIRKEEVEMKHNIELFKEQIEVRYTHVDESVPRLWRELQPDLTIHVGVSDQTDCFLLETKANRKGYEIDDVDGILPDEYQCTANGPDELKTRLDVHVLSKEFNMEPPLEGLETRTSESAGNFLCEYLYYKSLHRDASKTLFIHVPLDQYTTDEIAAGLERILEICLRQVQSRDLYNFRSYQN</sequence>
<evidence type="ECO:0000256" key="1">
    <source>
        <dbReference type="ARBA" id="ARBA00006641"/>
    </source>
</evidence>
<dbReference type="KEGG" id="tnl:113502031"/>
<dbReference type="RefSeq" id="XP_026739201.1">
    <property type="nucleotide sequence ID" value="XM_026883400.1"/>
</dbReference>
<organism evidence="6 7">
    <name type="scientific">Trichoplusia ni</name>
    <name type="common">Cabbage looper</name>
    <dbReference type="NCBI Taxonomy" id="7111"/>
    <lineage>
        <taxon>Eukaryota</taxon>
        <taxon>Metazoa</taxon>
        <taxon>Ecdysozoa</taxon>
        <taxon>Arthropoda</taxon>
        <taxon>Hexapoda</taxon>
        <taxon>Insecta</taxon>
        <taxon>Pterygota</taxon>
        <taxon>Neoptera</taxon>
        <taxon>Endopterygota</taxon>
        <taxon>Lepidoptera</taxon>
        <taxon>Glossata</taxon>
        <taxon>Ditrysia</taxon>
        <taxon>Noctuoidea</taxon>
        <taxon>Noctuidae</taxon>
        <taxon>Plusiinae</taxon>
        <taxon>Trichoplusia</taxon>
    </lineage>
</organism>
<name>A0A7E5WGE5_TRINI</name>
<dbReference type="Pfam" id="PF01470">
    <property type="entry name" value="Peptidase_C15"/>
    <property type="match status" value="1"/>
</dbReference>
<accession>A0A7E5WGE5</accession>
<evidence type="ECO:0000313" key="6">
    <source>
        <dbReference type="Proteomes" id="UP000322000"/>
    </source>
</evidence>
<dbReference type="InterPro" id="IPR000816">
    <property type="entry name" value="Peptidase_C15"/>
</dbReference>
<keyword evidence="4" id="KW-0378">Hydrolase</keyword>
<evidence type="ECO:0000256" key="2">
    <source>
        <dbReference type="ARBA" id="ARBA00022490"/>
    </source>
</evidence>
<keyword evidence="5" id="KW-0788">Thiol protease</keyword>
<protein>
    <submittedName>
        <fullName evidence="7">Pyroglutamyl-peptidase 1-like</fullName>
    </submittedName>
</protein>
<keyword evidence="3" id="KW-0645">Protease</keyword>
<dbReference type="InterPro" id="IPR036440">
    <property type="entry name" value="Peptidase_C15-like_sf"/>
</dbReference>
<dbReference type="InParanoid" id="A0A7E5WGE5"/>
<dbReference type="GO" id="GO:0016920">
    <property type="term" value="F:pyroglutamyl-peptidase activity"/>
    <property type="evidence" value="ECO:0007669"/>
    <property type="project" value="InterPro"/>
</dbReference>
<dbReference type="FunCoup" id="A0A7E5WGE5">
    <property type="interactions" value="101"/>
</dbReference>
<keyword evidence="2" id="KW-0963">Cytoplasm</keyword>